<name>A0ABQ4YHY1_9ASTR</name>
<gene>
    <name evidence="1" type="ORF">Tco_0727280</name>
</gene>
<proteinExistence type="predicted"/>
<accession>A0ABQ4YHY1</accession>
<evidence type="ECO:0000313" key="1">
    <source>
        <dbReference type="EMBL" id="GJS77399.1"/>
    </source>
</evidence>
<comment type="caution">
    <text evidence="1">The sequence shown here is derived from an EMBL/GenBank/DDBJ whole genome shotgun (WGS) entry which is preliminary data.</text>
</comment>
<dbReference type="Proteomes" id="UP001151760">
    <property type="component" value="Unassembled WGS sequence"/>
</dbReference>
<reference evidence="1" key="1">
    <citation type="journal article" date="2022" name="Int. J. Mol. Sci.">
        <title>Draft Genome of Tanacetum Coccineum: Genomic Comparison of Closely Related Tanacetum-Family Plants.</title>
        <authorList>
            <person name="Yamashiro T."/>
            <person name="Shiraishi A."/>
            <person name="Nakayama K."/>
            <person name="Satake H."/>
        </authorList>
    </citation>
    <scope>NUCLEOTIDE SEQUENCE</scope>
</reference>
<dbReference type="EMBL" id="BQNB010010445">
    <property type="protein sequence ID" value="GJS77399.1"/>
    <property type="molecule type" value="Genomic_DNA"/>
</dbReference>
<organism evidence="1 2">
    <name type="scientific">Tanacetum coccineum</name>
    <dbReference type="NCBI Taxonomy" id="301880"/>
    <lineage>
        <taxon>Eukaryota</taxon>
        <taxon>Viridiplantae</taxon>
        <taxon>Streptophyta</taxon>
        <taxon>Embryophyta</taxon>
        <taxon>Tracheophyta</taxon>
        <taxon>Spermatophyta</taxon>
        <taxon>Magnoliopsida</taxon>
        <taxon>eudicotyledons</taxon>
        <taxon>Gunneridae</taxon>
        <taxon>Pentapetalae</taxon>
        <taxon>asterids</taxon>
        <taxon>campanulids</taxon>
        <taxon>Asterales</taxon>
        <taxon>Asteraceae</taxon>
        <taxon>Asteroideae</taxon>
        <taxon>Anthemideae</taxon>
        <taxon>Anthemidinae</taxon>
        <taxon>Tanacetum</taxon>
    </lineage>
</organism>
<sequence>MGGVLEKDPAPYLTARQEQTVKLLESHKAPFCRYGLVSAHDEYFRKRGYVAVPRMAPLVSTKLGQGLE</sequence>
<evidence type="ECO:0000313" key="2">
    <source>
        <dbReference type="Proteomes" id="UP001151760"/>
    </source>
</evidence>
<reference evidence="1" key="2">
    <citation type="submission" date="2022-01" db="EMBL/GenBank/DDBJ databases">
        <authorList>
            <person name="Yamashiro T."/>
            <person name="Shiraishi A."/>
            <person name="Satake H."/>
            <person name="Nakayama K."/>
        </authorList>
    </citation>
    <scope>NUCLEOTIDE SEQUENCE</scope>
</reference>
<keyword evidence="2" id="KW-1185">Reference proteome</keyword>
<protein>
    <submittedName>
        <fullName evidence="1">Uncharacterized protein</fullName>
    </submittedName>
</protein>